<evidence type="ECO:0000259" key="1">
    <source>
        <dbReference type="Pfam" id="PF00535"/>
    </source>
</evidence>
<protein>
    <submittedName>
        <fullName evidence="2">Glycosyltransferase family 2 protein</fullName>
    </submittedName>
</protein>
<dbReference type="Proteomes" id="UP000678513">
    <property type="component" value="Chromosome"/>
</dbReference>
<evidence type="ECO:0000313" key="3">
    <source>
        <dbReference type="Proteomes" id="UP000678513"/>
    </source>
</evidence>
<feature type="domain" description="Glycosyltransferase 2-like" evidence="1">
    <location>
        <begin position="6"/>
        <end position="174"/>
    </location>
</feature>
<dbReference type="PANTHER" id="PTHR43685">
    <property type="entry name" value="GLYCOSYLTRANSFERASE"/>
    <property type="match status" value="1"/>
</dbReference>
<gene>
    <name evidence="2" type="ORF">J5A65_01605</name>
</gene>
<accession>A0ABX7Y6V9</accession>
<dbReference type="Pfam" id="PF00535">
    <property type="entry name" value="Glycos_transf_2"/>
    <property type="match status" value="1"/>
</dbReference>
<organism evidence="2 3">
    <name type="scientific">Arachnia rubra</name>
    <dbReference type="NCBI Taxonomy" id="1547448"/>
    <lineage>
        <taxon>Bacteria</taxon>
        <taxon>Bacillati</taxon>
        <taxon>Actinomycetota</taxon>
        <taxon>Actinomycetes</taxon>
        <taxon>Propionibacteriales</taxon>
        <taxon>Propionibacteriaceae</taxon>
        <taxon>Arachnia</taxon>
    </lineage>
</organism>
<dbReference type="RefSeq" id="WP_212324429.1">
    <property type="nucleotide sequence ID" value="NZ_AP024463.1"/>
</dbReference>
<sequence>MKPHISVCIPVYQGASTLSSTLRSVLASEDADFEVVVRDNGSTDGTGEVVAQFDDPRIRYVRSDETVPLPQNWQAAVEQARGELIKVVCADDLIHPSCLASQAAALESPSVSLVACRRNLIDGDGQVLTRGAGLPHLLGTRTAPEVARVTVRYGINPVGESACVMFRRRDFDAIGGFDGSVVFAMDIDAWLRLIDRGTMVGQPESYASFRIWQDSLSSSHTREQLDEHLRFLKNVAAEPRYEVPAALRRCLPAVAHLSWRAWAVRQWFWRRRH</sequence>
<dbReference type="InterPro" id="IPR029044">
    <property type="entry name" value="Nucleotide-diphossugar_trans"/>
</dbReference>
<dbReference type="PANTHER" id="PTHR43685:SF11">
    <property type="entry name" value="GLYCOSYLTRANSFERASE TAGX-RELATED"/>
    <property type="match status" value="1"/>
</dbReference>
<dbReference type="SUPFAM" id="SSF53448">
    <property type="entry name" value="Nucleotide-diphospho-sugar transferases"/>
    <property type="match status" value="1"/>
</dbReference>
<name>A0ABX7Y6V9_9ACTN</name>
<dbReference type="InterPro" id="IPR050834">
    <property type="entry name" value="Glycosyltransf_2"/>
</dbReference>
<proteinExistence type="predicted"/>
<dbReference type="Gene3D" id="3.90.550.10">
    <property type="entry name" value="Spore Coat Polysaccharide Biosynthesis Protein SpsA, Chain A"/>
    <property type="match status" value="1"/>
</dbReference>
<dbReference type="InterPro" id="IPR001173">
    <property type="entry name" value="Glyco_trans_2-like"/>
</dbReference>
<dbReference type="EMBL" id="CP072384">
    <property type="protein sequence ID" value="QUC08473.1"/>
    <property type="molecule type" value="Genomic_DNA"/>
</dbReference>
<evidence type="ECO:0000313" key="2">
    <source>
        <dbReference type="EMBL" id="QUC08473.1"/>
    </source>
</evidence>
<reference evidence="2 3" key="1">
    <citation type="submission" date="2021-03" db="EMBL/GenBank/DDBJ databases">
        <title>Human Oral Microbial Genomes.</title>
        <authorList>
            <person name="Johnston C.D."/>
            <person name="Chen T."/>
            <person name="Dewhirst F.E."/>
        </authorList>
    </citation>
    <scope>NUCLEOTIDE SEQUENCE [LARGE SCALE GENOMIC DNA]</scope>
    <source>
        <strain evidence="2 3">DSMZ 100122</strain>
    </source>
</reference>
<keyword evidence="3" id="KW-1185">Reference proteome</keyword>